<keyword evidence="2" id="KW-1185">Reference proteome</keyword>
<dbReference type="InterPro" id="IPR025452">
    <property type="entry name" value="DUF4218"/>
</dbReference>
<protein>
    <recommendedName>
        <fullName evidence="1">DUF4218 domain-containing protein</fullName>
    </recommendedName>
</protein>
<dbReference type="GeneID" id="140015863"/>
<dbReference type="Pfam" id="PF13960">
    <property type="entry name" value="DUF4218"/>
    <property type="match status" value="1"/>
</dbReference>
<dbReference type="RefSeq" id="XP_071924790.1">
    <property type="nucleotide sequence ID" value="XM_072068689.1"/>
</dbReference>
<accession>A0ABM4VZ32</accession>
<gene>
    <name evidence="3" type="primary">LOC140015863</name>
</gene>
<feature type="domain" description="DUF4218" evidence="1">
    <location>
        <begin position="215"/>
        <end position="316"/>
    </location>
</feature>
<dbReference type="InterPro" id="IPR004242">
    <property type="entry name" value="Transposase_21"/>
</dbReference>
<proteinExistence type="predicted"/>
<evidence type="ECO:0000313" key="3">
    <source>
        <dbReference type="RefSeq" id="XP_071924790.1"/>
    </source>
</evidence>
<sequence length="490" mass="57225">MTHPADSIAWKEFDNTHPSFAKDPRSIRLELSTDGFNPYGNMNNAYSIWPVILVPYNLPPWKCLKDPFFLLSMIIPGPKCIGNDMDIFFRPLIDELKEFFDTGFETYDAAVGEKFMLRAALLWTISDFPAYAYLSWWSTKGYKACPVCLDDTTSVYLRNGLKCCYMGHRRFLPADHKWRRERKSFDGKSDLRQPIRTLSGEEILEQLQEFYQMVFDELDAQEKNIVVILCKLEKIFPPNFVDVMVHLPAEAKLAGPAQYWWMFPFERKMGQYKGYVHNRAQPEGCIVERYLDDECLTFISRYLHNVPTIFNEPERNTERFEAAGKLSIFSGMARPFGAATFCCLSESELMKIHLFILKNCEEIDDYIRMYKELLQQQNVSNVEQMHDLEFPKWFEDRVTYMHTQGRCCDELLTLAKGLDFRAIKYPGCNVNGFRFHTKTHEVDRKTQNSGIMVKGEHADVEINFYGAITDILEVEYSFSQSQVVLFKCDW</sequence>
<dbReference type="Pfam" id="PF02992">
    <property type="entry name" value="Transposase_21"/>
    <property type="match status" value="1"/>
</dbReference>
<dbReference type="Proteomes" id="UP001652660">
    <property type="component" value="Chromosome 10c"/>
</dbReference>
<evidence type="ECO:0000313" key="2">
    <source>
        <dbReference type="Proteomes" id="UP001652660"/>
    </source>
</evidence>
<name>A0ABM4VZ32_COFAR</name>
<organism evidence="2 3">
    <name type="scientific">Coffea arabica</name>
    <name type="common">Arabian coffee</name>
    <dbReference type="NCBI Taxonomy" id="13443"/>
    <lineage>
        <taxon>Eukaryota</taxon>
        <taxon>Viridiplantae</taxon>
        <taxon>Streptophyta</taxon>
        <taxon>Embryophyta</taxon>
        <taxon>Tracheophyta</taxon>
        <taxon>Spermatophyta</taxon>
        <taxon>Magnoliopsida</taxon>
        <taxon>eudicotyledons</taxon>
        <taxon>Gunneridae</taxon>
        <taxon>Pentapetalae</taxon>
        <taxon>asterids</taxon>
        <taxon>lamiids</taxon>
        <taxon>Gentianales</taxon>
        <taxon>Rubiaceae</taxon>
        <taxon>Ixoroideae</taxon>
        <taxon>Gardenieae complex</taxon>
        <taxon>Bertiereae - Coffeeae clade</taxon>
        <taxon>Coffeeae</taxon>
        <taxon>Coffea</taxon>
    </lineage>
</organism>
<evidence type="ECO:0000259" key="1">
    <source>
        <dbReference type="Pfam" id="PF13960"/>
    </source>
</evidence>
<dbReference type="PANTHER" id="PTHR48258">
    <property type="entry name" value="DUF4218 DOMAIN-CONTAINING PROTEIN-RELATED"/>
    <property type="match status" value="1"/>
</dbReference>
<dbReference type="PANTHER" id="PTHR48258:SF15">
    <property type="entry name" value="OS02G0543900 PROTEIN"/>
    <property type="match status" value="1"/>
</dbReference>
<reference evidence="3" key="1">
    <citation type="submission" date="2025-08" db="UniProtKB">
        <authorList>
            <consortium name="RefSeq"/>
        </authorList>
    </citation>
    <scope>IDENTIFICATION</scope>
    <source>
        <tissue evidence="3">Leaves</tissue>
    </source>
</reference>